<feature type="compositionally biased region" description="Low complexity" evidence="1">
    <location>
        <begin position="575"/>
        <end position="584"/>
    </location>
</feature>
<evidence type="ECO:0000256" key="1">
    <source>
        <dbReference type="SAM" id="MobiDB-lite"/>
    </source>
</evidence>
<evidence type="ECO:0000313" key="4">
    <source>
        <dbReference type="Proteomes" id="UP001201812"/>
    </source>
</evidence>
<dbReference type="Pfam" id="PF24359">
    <property type="entry name" value="DUF7515"/>
    <property type="match status" value="1"/>
</dbReference>
<comment type="caution">
    <text evidence="3">The sequence shown here is derived from an EMBL/GenBank/DDBJ whole genome shotgun (WGS) entry which is preliminary data.</text>
</comment>
<feature type="compositionally biased region" description="Pro residues" evidence="1">
    <location>
        <begin position="10"/>
        <end position="21"/>
    </location>
</feature>
<proteinExistence type="predicted"/>
<feature type="compositionally biased region" description="Polar residues" evidence="1">
    <location>
        <begin position="553"/>
        <end position="567"/>
    </location>
</feature>
<feature type="domain" description="DUF7515" evidence="2">
    <location>
        <begin position="31"/>
        <end position="85"/>
    </location>
</feature>
<feature type="region of interest" description="Disordered" evidence="1">
    <location>
        <begin position="521"/>
        <end position="602"/>
    </location>
</feature>
<organism evidence="3 4">
    <name type="scientific">Ditylenchus destructor</name>
    <dbReference type="NCBI Taxonomy" id="166010"/>
    <lineage>
        <taxon>Eukaryota</taxon>
        <taxon>Metazoa</taxon>
        <taxon>Ecdysozoa</taxon>
        <taxon>Nematoda</taxon>
        <taxon>Chromadorea</taxon>
        <taxon>Rhabditida</taxon>
        <taxon>Tylenchina</taxon>
        <taxon>Tylenchomorpha</taxon>
        <taxon>Sphaerularioidea</taxon>
        <taxon>Anguinidae</taxon>
        <taxon>Anguininae</taxon>
        <taxon>Ditylenchus</taxon>
    </lineage>
</organism>
<evidence type="ECO:0000313" key="3">
    <source>
        <dbReference type="EMBL" id="KAI1708823.1"/>
    </source>
</evidence>
<dbReference type="AlphaFoldDB" id="A0AAD4R119"/>
<name>A0AAD4R119_9BILA</name>
<feature type="region of interest" description="Disordered" evidence="1">
    <location>
        <begin position="1"/>
        <end position="24"/>
    </location>
</feature>
<keyword evidence="4" id="KW-1185">Reference proteome</keyword>
<dbReference type="Gene3D" id="3.30.420.610">
    <property type="entry name" value="LOTUS domain-like"/>
    <property type="match status" value="1"/>
</dbReference>
<dbReference type="InterPro" id="IPR041966">
    <property type="entry name" value="LOTUS-like"/>
</dbReference>
<dbReference type="Gene3D" id="2.30.30.140">
    <property type="match status" value="1"/>
</dbReference>
<reference evidence="3" key="1">
    <citation type="submission" date="2022-01" db="EMBL/GenBank/DDBJ databases">
        <title>Genome Sequence Resource for Two Populations of Ditylenchus destructor, the Migratory Endoparasitic Phytonematode.</title>
        <authorList>
            <person name="Zhang H."/>
            <person name="Lin R."/>
            <person name="Xie B."/>
        </authorList>
    </citation>
    <scope>NUCLEOTIDE SEQUENCE</scope>
    <source>
        <strain evidence="3">BazhouSP</strain>
    </source>
</reference>
<dbReference type="InterPro" id="IPR055937">
    <property type="entry name" value="DUF7515"/>
</dbReference>
<feature type="compositionally biased region" description="Polar residues" evidence="1">
    <location>
        <begin position="209"/>
        <end position="221"/>
    </location>
</feature>
<protein>
    <recommendedName>
        <fullName evidence="2">DUF7515 domain-containing protein</fullName>
    </recommendedName>
</protein>
<dbReference type="SUPFAM" id="SSF63748">
    <property type="entry name" value="Tudor/PWWP/MBT"/>
    <property type="match status" value="1"/>
</dbReference>
<sequence>MAQASEEPAHSPPPDPTPTPDPAMAEKLKKEMDNFKFFLNSTLTANSSVGCSLTELCEYFQKDWGKSLNSYANKFGYKKVVDFLKALPEDIRINSDLHVTVVPKEDNKHVLSMVDRTYVDGKTIAKPSKCGPPPKPSVPRPRVPVTAARMRSNMSQNFRVPPKNRPSPLFPGVPARPKQSKWQPPFGHPMNPNLIPIEIRNHFGQNRTVKSAPRAQNTAPYNQLDPKAQSRIPNRNDFDDDYFGDDDWYYDEPGTSRSIASKYETTSSLNRNDYAPPGEVEYRRDQFWQNDNRPGVFDDAQWQEQEEFCEEDGAFRELDDNYSDMSEDEFYSAEEFDDDDLLDYDDSGAAEQCEEFLETMQNHKPIPPNLYRMVHLLREAASDQTMEQLKKAYEKRYTTKLDIAELRRVLGAKASDGAKTSEAAFKLCALRCVFKSAVQPGGTTKVRLILDDDLDDGTNSIATSSRANPDHSFGSNSVANKLSRGFSLMSLASTQSSKVAGQQNTSHFGTSKSTASTGFGLAKQNCKEPSSKKGPAFGSRPGSRQETPENESDQTSNRQVNWDTDNSAYEPLRPPSRSNTSPSSNREHTTTTKTCNTSSASPLKTLNQVTGAATKANDNSSIIEAQITMMACCVHDLAAKEAKTLSYLYEDIKKQKKLTYLAQTKTQFLGTLRMYFADSFEFIQGNSEIEPDVLIKSTPIKPSSKMTKLNIQCKPRCNIFRADSDVHVGDVLMAKLVRFDGTTPERPRLTCNLKDARVDELTDLLREYNNMLQDLEEQPITPSLNQLCLYRKAGRLARGRVVDVNENQAFILEDVDNGEMIIASSDQIFEFPAEFPLESYPLMAVHVNFGMVEQLRDSACFQQTKQLIDSLINNGDIVELFIGRKNDDHDFQIRMLYFDQELKERRFLFDSPSKKTVY</sequence>
<feature type="region of interest" description="Disordered" evidence="1">
    <location>
        <begin position="209"/>
        <end position="237"/>
    </location>
</feature>
<dbReference type="Proteomes" id="UP001201812">
    <property type="component" value="Unassembled WGS sequence"/>
</dbReference>
<evidence type="ECO:0000259" key="2">
    <source>
        <dbReference type="Pfam" id="PF24359"/>
    </source>
</evidence>
<gene>
    <name evidence="3" type="ORF">DdX_11577</name>
</gene>
<dbReference type="EMBL" id="JAKKPZ010000033">
    <property type="protein sequence ID" value="KAI1708823.1"/>
    <property type="molecule type" value="Genomic_DNA"/>
</dbReference>
<accession>A0AAD4R119</accession>